<evidence type="ECO:0000256" key="2">
    <source>
        <dbReference type="SAM" id="SignalP"/>
    </source>
</evidence>
<evidence type="ECO:0000313" key="3">
    <source>
        <dbReference type="EMBL" id="PMP68689.1"/>
    </source>
</evidence>
<reference evidence="5 6" key="1">
    <citation type="submission" date="2018-01" db="EMBL/GenBank/DDBJ databases">
        <title>Metagenomic assembled genomes from two thermal pools in the Uzon Caldera, Kamchatka, Russia.</title>
        <authorList>
            <person name="Wilkins L."/>
            <person name="Ettinger C."/>
        </authorList>
    </citation>
    <scope>NUCLEOTIDE SEQUENCE [LARGE SCALE GENOMIC DNA]</scope>
    <source>
        <strain evidence="4">ARK-04</strain>
        <strain evidence="3">ZAV-08</strain>
    </source>
</reference>
<sequence>MKKFFLGLFLLSICLFLAGCAGETTQLYMKDVSNTTKTIDFPPGTITGAASKEQARVLAQIFVDSHNMAMSEFFELKQKTSNIEESSKKLEELNKKLEEEIQKLDANTQSLLKVSQSNLELAQKTLALIEKISKNQGTGEITIFFPIGSSKIEKNSLEYQRLVNFLDYLARESKGRKILFISIGSASAFGNKKVNMKLAKKRAEAPIEIIEKYLVNVPHEIFKVYGIGDLYSPKNVTMKEHERYQHTRIIAIYETEQIPNLPAEPLK</sequence>
<comment type="caution">
    <text evidence="3">The sequence shown here is derived from an EMBL/GenBank/DDBJ whole genome shotgun (WGS) entry which is preliminary data.</text>
</comment>
<dbReference type="InterPro" id="IPR036737">
    <property type="entry name" value="OmpA-like_sf"/>
</dbReference>
<feature type="coiled-coil region" evidence="1">
    <location>
        <begin position="76"/>
        <end position="114"/>
    </location>
</feature>
<evidence type="ECO:0008006" key="7">
    <source>
        <dbReference type="Google" id="ProtNLM"/>
    </source>
</evidence>
<evidence type="ECO:0000313" key="5">
    <source>
        <dbReference type="Proteomes" id="UP000235460"/>
    </source>
</evidence>
<feature type="chain" id="PRO_5014564313" description="OmpA-like domain-containing protein" evidence="2">
    <location>
        <begin position="22"/>
        <end position="267"/>
    </location>
</feature>
<dbReference type="Proteomes" id="UP000235460">
    <property type="component" value="Unassembled WGS sequence"/>
</dbReference>
<evidence type="ECO:0000256" key="1">
    <source>
        <dbReference type="SAM" id="Coils"/>
    </source>
</evidence>
<organism evidence="3 5">
    <name type="scientific">Thermodesulfobacterium geofontis</name>
    <dbReference type="NCBI Taxonomy" id="1295609"/>
    <lineage>
        <taxon>Bacteria</taxon>
        <taxon>Pseudomonadati</taxon>
        <taxon>Thermodesulfobacteriota</taxon>
        <taxon>Thermodesulfobacteria</taxon>
        <taxon>Thermodesulfobacteriales</taxon>
        <taxon>Thermodesulfobacteriaceae</taxon>
        <taxon>Thermodesulfobacterium</taxon>
    </lineage>
</organism>
<accession>A0A2N7PPZ5</accession>
<dbReference type="AlphaFoldDB" id="A0A2N7PPZ5"/>
<dbReference type="Gene3D" id="3.30.1330.60">
    <property type="entry name" value="OmpA-like domain"/>
    <property type="match status" value="1"/>
</dbReference>
<gene>
    <name evidence="4" type="ORF">C0169_07650</name>
    <name evidence="3" type="ORF">C0190_01260</name>
</gene>
<keyword evidence="2" id="KW-0732">Signal</keyword>
<dbReference type="Proteomes" id="UP000235619">
    <property type="component" value="Unassembled WGS sequence"/>
</dbReference>
<proteinExistence type="predicted"/>
<dbReference type="EMBL" id="PNJD01000460">
    <property type="protein sequence ID" value="PMP93521.1"/>
    <property type="molecule type" value="Genomic_DNA"/>
</dbReference>
<dbReference type="SUPFAM" id="SSF103088">
    <property type="entry name" value="OmpA-like"/>
    <property type="match status" value="1"/>
</dbReference>
<protein>
    <recommendedName>
        <fullName evidence="7">OmpA-like domain-containing protein</fullName>
    </recommendedName>
</protein>
<dbReference type="PROSITE" id="PS51257">
    <property type="entry name" value="PROKAR_LIPOPROTEIN"/>
    <property type="match status" value="1"/>
</dbReference>
<evidence type="ECO:0000313" key="4">
    <source>
        <dbReference type="EMBL" id="PMP93521.1"/>
    </source>
</evidence>
<keyword evidence="1" id="KW-0175">Coiled coil</keyword>
<feature type="signal peptide" evidence="2">
    <location>
        <begin position="1"/>
        <end position="21"/>
    </location>
</feature>
<evidence type="ECO:0000313" key="6">
    <source>
        <dbReference type="Proteomes" id="UP000235619"/>
    </source>
</evidence>
<dbReference type="EMBL" id="PNIK01000017">
    <property type="protein sequence ID" value="PMP68689.1"/>
    <property type="molecule type" value="Genomic_DNA"/>
</dbReference>
<name>A0A2N7PPZ5_9BACT</name>